<dbReference type="GO" id="GO:0005614">
    <property type="term" value="C:interstitial matrix"/>
    <property type="evidence" value="ECO:0007669"/>
    <property type="project" value="TreeGrafter"/>
</dbReference>
<proteinExistence type="predicted"/>
<dbReference type="SMART" id="SM00327">
    <property type="entry name" value="VWA"/>
    <property type="match status" value="1"/>
</dbReference>
<dbReference type="Pfam" id="PF00092">
    <property type="entry name" value="VWA"/>
    <property type="match status" value="1"/>
</dbReference>
<dbReference type="SMART" id="SM00060">
    <property type="entry name" value="FN3"/>
    <property type="match status" value="3"/>
</dbReference>
<dbReference type="GO" id="GO:0005615">
    <property type="term" value="C:extracellular space"/>
    <property type="evidence" value="ECO:0007669"/>
    <property type="project" value="TreeGrafter"/>
</dbReference>
<dbReference type="InterPro" id="IPR013783">
    <property type="entry name" value="Ig-like_fold"/>
</dbReference>
<evidence type="ECO:0000313" key="10">
    <source>
        <dbReference type="EMBL" id="KAK6327161.1"/>
    </source>
</evidence>
<evidence type="ECO:0000256" key="2">
    <source>
        <dbReference type="ARBA" id="ARBA00022525"/>
    </source>
</evidence>
<keyword evidence="4" id="KW-0677">Repeat</keyword>
<dbReference type="Proteomes" id="UP001356427">
    <property type="component" value="Unassembled WGS sequence"/>
</dbReference>
<dbReference type="Gene3D" id="2.60.40.10">
    <property type="entry name" value="Immunoglobulins"/>
    <property type="match status" value="5"/>
</dbReference>
<keyword evidence="5" id="KW-0176">Collagen</keyword>
<dbReference type="SUPFAM" id="SSF53300">
    <property type="entry name" value="vWA-like"/>
    <property type="match status" value="1"/>
</dbReference>
<keyword evidence="3" id="KW-0272">Extracellular matrix</keyword>
<evidence type="ECO:0008006" key="12">
    <source>
        <dbReference type="Google" id="ProtNLM"/>
    </source>
</evidence>
<feature type="signal peptide" evidence="7">
    <location>
        <begin position="1"/>
        <end position="29"/>
    </location>
</feature>
<evidence type="ECO:0000256" key="7">
    <source>
        <dbReference type="SAM" id="SignalP"/>
    </source>
</evidence>
<organism evidence="10 11">
    <name type="scientific">Coregonus suidteri</name>
    <dbReference type="NCBI Taxonomy" id="861788"/>
    <lineage>
        <taxon>Eukaryota</taxon>
        <taxon>Metazoa</taxon>
        <taxon>Chordata</taxon>
        <taxon>Craniata</taxon>
        <taxon>Vertebrata</taxon>
        <taxon>Euteleostomi</taxon>
        <taxon>Actinopterygii</taxon>
        <taxon>Neopterygii</taxon>
        <taxon>Teleostei</taxon>
        <taxon>Protacanthopterygii</taxon>
        <taxon>Salmoniformes</taxon>
        <taxon>Salmonidae</taxon>
        <taxon>Coregoninae</taxon>
        <taxon>Coregonus</taxon>
    </lineage>
</organism>
<dbReference type="InterPro" id="IPR050525">
    <property type="entry name" value="ECM_Assembly_Org"/>
</dbReference>
<keyword evidence="6" id="KW-0325">Glycoprotein</keyword>
<reference evidence="10 11" key="1">
    <citation type="submission" date="2021-04" db="EMBL/GenBank/DDBJ databases">
        <authorList>
            <person name="De Guttry C."/>
            <person name="Zahm M."/>
            <person name="Klopp C."/>
            <person name="Cabau C."/>
            <person name="Louis A."/>
            <person name="Berthelot C."/>
            <person name="Parey E."/>
            <person name="Roest Crollius H."/>
            <person name="Montfort J."/>
            <person name="Robinson-Rechavi M."/>
            <person name="Bucao C."/>
            <person name="Bouchez O."/>
            <person name="Gislard M."/>
            <person name="Lluch J."/>
            <person name="Milhes M."/>
            <person name="Lampietro C."/>
            <person name="Lopez Roques C."/>
            <person name="Donnadieu C."/>
            <person name="Braasch I."/>
            <person name="Desvignes T."/>
            <person name="Postlethwait J."/>
            <person name="Bobe J."/>
            <person name="Wedekind C."/>
            <person name="Guiguen Y."/>
        </authorList>
    </citation>
    <scope>NUCLEOTIDE SEQUENCE [LARGE SCALE GENOMIC DNA]</scope>
    <source>
        <strain evidence="10">Cs_M1</strain>
        <tissue evidence="10">Blood</tissue>
    </source>
</reference>
<comment type="caution">
    <text evidence="10">The sequence shown here is derived from an EMBL/GenBank/DDBJ whole genome shotgun (WGS) entry which is preliminary data.</text>
</comment>
<dbReference type="FunFam" id="2.60.40.10:FF:000234">
    <property type="entry name" value="Collagen, type XII, alpha 1"/>
    <property type="match status" value="1"/>
</dbReference>
<dbReference type="PROSITE" id="PS50853">
    <property type="entry name" value="FN3"/>
    <property type="match status" value="3"/>
</dbReference>
<evidence type="ECO:0000256" key="3">
    <source>
        <dbReference type="ARBA" id="ARBA00022530"/>
    </source>
</evidence>
<dbReference type="GO" id="GO:0005581">
    <property type="term" value="C:collagen trimer"/>
    <property type="evidence" value="ECO:0007669"/>
    <property type="project" value="UniProtKB-KW"/>
</dbReference>
<keyword evidence="11" id="KW-1185">Reference proteome</keyword>
<dbReference type="Gene3D" id="3.40.50.410">
    <property type="entry name" value="von Willebrand factor, type A domain"/>
    <property type="match status" value="1"/>
</dbReference>
<dbReference type="EMBL" id="JAGTTL010000002">
    <property type="protein sequence ID" value="KAK6327161.1"/>
    <property type="molecule type" value="Genomic_DNA"/>
</dbReference>
<sequence length="721" mass="78578">MLVVGLPIRTWCPLLFLVLAVHFPAPAQGQVPAPRRLRFKVLGTSKLHVSWKEPKGNVDGYRVLYNSEPGEEEKELRVSQRDNKVVIQDFDAMKEYHVRVLAVSGNQQSRALQGKYAAQDLEGEGGEGEGTLPLRLDDTGGAEDINEISGVDPFVCTTQAIADIVILVDGSWSIGRINFRLVRMFLENLVNAFSVGMDQTRIGLAQYSGDPRIEWHLNAFSTKDAVLDAVKNLPYKGGNTLTGLALTYILENSFKPESGSRSGVPKVGILITDGKSQDDVIPPAQSLRDAGVELFAVGVKNADENELRAIASEPDHTHVYNVADFSIMSSIIEGLTKIVCERVEEQDKEIKGESAEQETRGAPQDLVISEVTARSFRVSWSHAPGSVEKYRVVYYPATQGGRPEESVVDGTVSELTQSLCSASEALRGSETTLALPMVNGLELYDVTHNTMRARWSGVQGVSGYTVLYAPLTEDGASDEKEMKVSDAVTDLELGALTPATEYTVTVYAMYGEEASDPMTNQETTLPLSPPKNLVFSEVDHNSAKLSWEAASRKVTGYRIMYVKTGGRQTNEVEVGPVTSWTLNDLTSVMEYEVAIFGIYNEGQSEAISGMFTTDPVPGPLDLTRPVRSLQRVLPIGQLGHSVPEFFLSSSTRLPGLLPMMVLSGDVDSFLLSGLSPNTEYEVMLQAIFKDQSESDAVLVVETTLARTTTVATTTPGNECML</sequence>
<evidence type="ECO:0000256" key="1">
    <source>
        <dbReference type="ARBA" id="ARBA00004498"/>
    </source>
</evidence>
<dbReference type="SUPFAM" id="SSF49265">
    <property type="entry name" value="Fibronectin type III"/>
    <property type="match status" value="4"/>
</dbReference>
<feature type="chain" id="PRO_5042890255" description="Collagen alpha-1(XIV) chain" evidence="7">
    <location>
        <begin position="30"/>
        <end position="721"/>
    </location>
</feature>
<gene>
    <name evidence="10" type="ORF">J4Q44_G00028060</name>
</gene>
<dbReference type="InterPro" id="IPR036465">
    <property type="entry name" value="vWFA_dom_sf"/>
</dbReference>
<evidence type="ECO:0000256" key="5">
    <source>
        <dbReference type="ARBA" id="ARBA00023119"/>
    </source>
</evidence>
<feature type="domain" description="Fibronectin type-III" evidence="9">
    <location>
        <begin position="529"/>
        <end position="617"/>
    </location>
</feature>
<dbReference type="InterPro" id="IPR003961">
    <property type="entry name" value="FN3_dom"/>
</dbReference>
<keyword evidence="7" id="KW-0732">Signal</keyword>
<feature type="domain" description="Fibronectin type-III" evidence="9">
    <location>
        <begin position="437"/>
        <end position="528"/>
    </location>
</feature>
<dbReference type="CDD" id="cd00063">
    <property type="entry name" value="FN3"/>
    <property type="match status" value="4"/>
</dbReference>
<dbReference type="InterPro" id="IPR002035">
    <property type="entry name" value="VWF_A"/>
</dbReference>
<evidence type="ECO:0000259" key="8">
    <source>
        <dbReference type="PROSITE" id="PS50234"/>
    </source>
</evidence>
<dbReference type="FunFam" id="3.40.50.410:FF:000001">
    <property type="entry name" value="Collagen, type XII, alpha 1"/>
    <property type="match status" value="1"/>
</dbReference>
<dbReference type="Pfam" id="PF00041">
    <property type="entry name" value="fn3"/>
    <property type="match status" value="4"/>
</dbReference>
<name>A0AAN8MHS5_9TELE</name>
<evidence type="ECO:0000256" key="6">
    <source>
        <dbReference type="ARBA" id="ARBA00023180"/>
    </source>
</evidence>
<keyword evidence="2" id="KW-0964">Secreted</keyword>
<comment type="subcellular location">
    <subcellularLocation>
        <location evidence="1">Secreted</location>
        <location evidence="1">Extracellular space</location>
        <location evidence="1">Extracellular matrix</location>
    </subcellularLocation>
</comment>
<feature type="domain" description="VWFA" evidence="8">
    <location>
        <begin position="163"/>
        <end position="335"/>
    </location>
</feature>
<dbReference type="PANTHER" id="PTHR24020">
    <property type="entry name" value="COLLAGEN ALPHA"/>
    <property type="match status" value="1"/>
</dbReference>
<dbReference type="CDD" id="cd01482">
    <property type="entry name" value="vWA_collagen_alphaI-XII-like"/>
    <property type="match status" value="1"/>
</dbReference>
<feature type="domain" description="Fibronectin type-III" evidence="9">
    <location>
        <begin position="33"/>
        <end position="123"/>
    </location>
</feature>
<evidence type="ECO:0000256" key="4">
    <source>
        <dbReference type="ARBA" id="ARBA00022737"/>
    </source>
</evidence>
<evidence type="ECO:0000259" key="9">
    <source>
        <dbReference type="PROSITE" id="PS50853"/>
    </source>
</evidence>
<protein>
    <recommendedName>
        <fullName evidence="12">Collagen alpha-1(XIV) chain</fullName>
    </recommendedName>
</protein>
<dbReference type="InterPro" id="IPR036116">
    <property type="entry name" value="FN3_sf"/>
</dbReference>
<dbReference type="PROSITE" id="PS50234">
    <property type="entry name" value="VWFA"/>
    <property type="match status" value="1"/>
</dbReference>
<dbReference type="AlphaFoldDB" id="A0AAN8MHS5"/>
<accession>A0AAN8MHS5</accession>
<evidence type="ECO:0000313" key="11">
    <source>
        <dbReference type="Proteomes" id="UP001356427"/>
    </source>
</evidence>
<dbReference type="PRINTS" id="PR00453">
    <property type="entry name" value="VWFADOMAIN"/>
</dbReference>
<dbReference type="PANTHER" id="PTHR24020:SF15">
    <property type="entry name" value="COLLAGEN ALPHA-1(XIV) CHAIN"/>
    <property type="match status" value="1"/>
</dbReference>
<dbReference type="FunFam" id="2.60.40.10:FF:000480">
    <property type="entry name" value="Collagen, type XII, alpha 1"/>
    <property type="match status" value="1"/>
</dbReference>